<dbReference type="Proteomes" id="UP001225316">
    <property type="component" value="Unassembled WGS sequence"/>
</dbReference>
<gene>
    <name evidence="2" type="ORF">QEH52_15210</name>
</gene>
<evidence type="ECO:0000313" key="3">
    <source>
        <dbReference type="Proteomes" id="UP001225316"/>
    </source>
</evidence>
<reference evidence="2 3" key="1">
    <citation type="submission" date="2023-04" db="EMBL/GenBank/DDBJ databases">
        <title>A novel bacteria isolated from coastal sediment.</title>
        <authorList>
            <person name="Liu X.-J."/>
            <person name="Du Z.-J."/>
        </authorList>
    </citation>
    <scope>NUCLEOTIDE SEQUENCE [LARGE SCALE GENOMIC DNA]</scope>
    <source>
        <strain evidence="2 3">SDUM461003</strain>
    </source>
</reference>
<dbReference type="PRINTS" id="PR00081">
    <property type="entry name" value="GDHRDH"/>
</dbReference>
<dbReference type="Pfam" id="PF13561">
    <property type="entry name" value="adh_short_C2"/>
    <property type="match status" value="1"/>
</dbReference>
<dbReference type="Gene3D" id="3.40.50.720">
    <property type="entry name" value="NAD(P)-binding Rossmann-like Domain"/>
    <property type="match status" value="1"/>
</dbReference>
<dbReference type="InterPro" id="IPR002347">
    <property type="entry name" value="SDR_fam"/>
</dbReference>
<evidence type="ECO:0000256" key="1">
    <source>
        <dbReference type="ARBA" id="ARBA00006484"/>
    </source>
</evidence>
<keyword evidence="3" id="KW-1185">Reference proteome</keyword>
<dbReference type="InterPro" id="IPR036291">
    <property type="entry name" value="NAD(P)-bd_dom_sf"/>
</dbReference>
<comment type="similarity">
    <text evidence="1">Belongs to the short-chain dehydrogenases/reductases (SDR) family.</text>
</comment>
<dbReference type="CDD" id="cd05233">
    <property type="entry name" value="SDR_c"/>
    <property type="match status" value="1"/>
</dbReference>
<organism evidence="2 3">
    <name type="scientific">Thalassobacterium maritimum</name>
    <dbReference type="NCBI Taxonomy" id="3041265"/>
    <lineage>
        <taxon>Bacteria</taxon>
        <taxon>Pseudomonadati</taxon>
        <taxon>Verrucomicrobiota</taxon>
        <taxon>Opitutia</taxon>
        <taxon>Puniceicoccales</taxon>
        <taxon>Coraliomargaritaceae</taxon>
        <taxon>Thalassobacterium</taxon>
    </lineage>
</organism>
<dbReference type="PRINTS" id="PR00080">
    <property type="entry name" value="SDRFAMILY"/>
</dbReference>
<protein>
    <submittedName>
        <fullName evidence="2">SDR family NAD(P)-dependent oxidoreductase</fullName>
    </submittedName>
</protein>
<evidence type="ECO:0000313" key="2">
    <source>
        <dbReference type="EMBL" id="MDQ8208875.1"/>
    </source>
</evidence>
<sequence length="254" mass="26406">MKLKNQIAIITGGGGVLGGAVARKLAAAGAKIVLFDIRAEFAGKNAESVAALGGEAEAVGLDITDADAVRRTVDDVHARHGHIDILVNCAGGSARSRMKVFHEQSLDVVRDVIGVNLFGTLNCIHAVAQHMVAAKSGKVVNIGSAVAVQGLARCVDYAASKGAILSATKSLAKELGPLGINVNCVSPGQIPREQPADPEAFALHHSFLNRIGTPDDIAHLVHYLVLPEASFIVGQNYIVDGGRTLAMQGSDIRD</sequence>
<dbReference type="SUPFAM" id="SSF51735">
    <property type="entry name" value="NAD(P)-binding Rossmann-fold domains"/>
    <property type="match status" value="1"/>
</dbReference>
<accession>A0ABU1AXI9</accession>
<comment type="caution">
    <text evidence="2">The sequence shown here is derived from an EMBL/GenBank/DDBJ whole genome shotgun (WGS) entry which is preliminary data.</text>
</comment>
<dbReference type="RefSeq" id="WP_308951602.1">
    <property type="nucleotide sequence ID" value="NZ_JARXHW010000043.1"/>
</dbReference>
<name>A0ABU1AXI9_9BACT</name>
<proteinExistence type="inferred from homology"/>
<dbReference type="PANTHER" id="PTHR42760">
    <property type="entry name" value="SHORT-CHAIN DEHYDROGENASES/REDUCTASES FAMILY MEMBER"/>
    <property type="match status" value="1"/>
</dbReference>
<dbReference type="EMBL" id="JARXHW010000043">
    <property type="protein sequence ID" value="MDQ8208875.1"/>
    <property type="molecule type" value="Genomic_DNA"/>
</dbReference>